<name>A0AAV5AI59_9AGAM</name>
<feature type="signal peptide" evidence="4">
    <location>
        <begin position="1"/>
        <end position="18"/>
    </location>
</feature>
<feature type="domain" description="Peptidase A1" evidence="5">
    <location>
        <begin position="95"/>
        <end position="387"/>
    </location>
</feature>
<evidence type="ECO:0000256" key="4">
    <source>
        <dbReference type="SAM" id="SignalP"/>
    </source>
</evidence>
<dbReference type="InterPro" id="IPR001461">
    <property type="entry name" value="Aspartic_peptidase_A1"/>
</dbReference>
<keyword evidence="2 3" id="KW-0064">Aspartyl protease</keyword>
<keyword evidence="4" id="KW-0732">Signal</keyword>
<feature type="chain" id="PRO_5043752849" description="Peptidase A1 domain-containing protein" evidence="4">
    <location>
        <begin position="19"/>
        <end position="387"/>
    </location>
</feature>
<keyword evidence="3" id="KW-0378">Hydrolase</keyword>
<comment type="caution">
    <text evidence="6">The sequence shown here is derived from an EMBL/GenBank/DDBJ whole genome shotgun (WGS) entry which is preliminary data.</text>
</comment>
<proteinExistence type="inferred from homology"/>
<dbReference type="GO" id="GO:0006508">
    <property type="term" value="P:proteolysis"/>
    <property type="evidence" value="ECO:0007669"/>
    <property type="project" value="UniProtKB-KW"/>
</dbReference>
<dbReference type="EMBL" id="BPWL01000008">
    <property type="protein sequence ID" value="GJJ13203.1"/>
    <property type="molecule type" value="Genomic_DNA"/>
</dbReference>
<dbReference type="SUPFAM" id="SSF50630">
    <property type="entry name" value="Acid proteases"/>
    <property type="match status" value="1"/>
</dbReference>
<evidence type="ECO:0000259" key="5">
    <source>
        <dbReference type="PROSITE" id="PS51767"/>
    </source>
</evidence>
<dbReference type="PANTHER" id="PTHR47966">
    <property type="entry name" value="BETA-SITE APP-CLEAVING ENZYME, ISOFORM A-RELATED"/>
    <property type="match status" value="1"/>
</dbReference>
<organism evidence="6 7">
    <name type="scientific">Clathrus columnatus</name>
    <dbReference type="NCBI Taxonomy" id="1419009"/>
    <lineage>
        <taxon>Eukaryota</taxon>
        <taxon>Fungi</taxon>
        <taxon>Dikarya</taxon>
        <taxon>Basidiomycota</taxon>
        <taxon>Agaricomycotina</taxon>
        <taxon>Agaricomycetes</taxon>
        <taxon>Phallomycetidae</taxon>
        <taxon>Phallales</taxon>
        <taxon>Clathraceae</taxon>
        <taxon>Clathrus</taxon>
    </lineage>
</organism>
<gene>
    <name evidence="6" type="ORF">Clacol_007454</name>
</gene>
<dbReference type="InterPro" id="IPR033121">
    <property type="entry name" value="PEPTIDASE_A1"/>
</dbReference>
<comment type="similarity">
    <text evidence="1 3">Belongs to the peptidase A1 family.</text>
</comment>
<dbReference type="PRINTS" id="PR00792">
    <property type="entry name" value="PEPSIN"/>
</dbReference>
<evidence type="ECO:0000313" key="6">
    <source>
        <dbReference type="EMBL" id="GJJ13203.1"/>
    </source>
</evidence>
<dbReference type="CDD" id="cd05471">
    <property type="entry name" value="pepsin_like"/>
    <property type="match status" value="1"/>
</dbReference>
<accession>A0AAV5AI59</accession>
<protein>
    <recommendedName>
        <fullName evidence="5">Peptidase A1 domain-containing protein</fullName>
    </recommendedName>
</protein>
<dbReference type="InterPro" id="IPR034164">
    <property type="entry name" value="Pepsin-like_dom"/>
</dbReference>
<dbReference type="Gene3D" id="2.40.70.10">
    <property type="entry name" value="Acid Proteases"/>
    <property type="match status" value="2"/>
</dbReference>
<sequence length="387" mass="40270">MLFIFRLTPLFLFTLVAALPHNPINDRRAPSNRPSLLTVQTSPKHSLGNVGNIIAHDNLRLQQLRSSKGFSESTNSNGSSPVSISTTSLSSVFLMTISVQVGTPPTTFELLVDTGSSNFVVGANPAGPLFVATSSTQATGQEVSVFYGSVFDSVTIGNAAPVTQSLAVPNISEGFTLFDGIMGLGLQALTEGTLVNEPNQTIPTITDTLSNSIIPQPLVALTVPLSSGSQNGSIDFGEPDFSKNTSSISFTPLLTTGETVGFWGLSQTITYGNGTQGVPLVTEAPGIVDSGTSLLLLPTAAFQTYMNLTGATIDPSSGLLTIDSIDSLQSLFFNIGDTPLEFTADAQLFPRNLNAEAGLNASAIYLIVADGDTAGGGIDLVMGFVVL</sequence>
<reference evidence="6" key="1">
    <citation type="submission" date="2021-10" db="EMBL/GenBank/DDBJ databases">
        <title>De novo Genome Assembly of Clathrus columnatus (Basidiomycota, Fungi) Using Illumina and Nanopore Sequence Data.</title>
        <authorList>
            <person name="Ogiso-Tanaka E."/>
            <person name="Itagaki H."/>
            <person name="Hosoya T."/>
            <person name="Hosaka K."/>
        </authorList>
    </citation>
    <scope>NUCLEOTIDE SEQUENCE</scope>
    <source>
        <strain evidence="6">MO-923</strain>
    </source>
</reference>
<evidence type="ECO:0000256" key="3">
    <source>
        <dbReference type="RuleBase" id="RU000454"/>
    </source>
</evidence>
<dbReference type="Proteomes" id="UP001050691">
    <property type="component" value="Unassembled WGS sequence"/>
</dbReference>
<dbReference type="InterPro" id="IPR021109">
    <property type="entry name" value="Peptidase_aspartic_dom_sf"/>
</dbReference>
<keyword evidence="7" id="KW-1185">Reference proteome</keyword>
<keyword evidence="3" id="KW-0645">Protease</keyword>
<dbReference type="PROSITE" id="PS51767">
    <property type="entry name" value="PEPTIDASE_A1"/>
    <property type="match status" value="1"/>
</dbReference>
<dbReference type="PANTHER" id="PTHR47966:SF74">
    <property type="entry name" value="AGR407CP"/>
    <property type="match status" value="1"/>
</dbReference>
<evidence type="ECO:0000256" key="2">
    <source>
        <dbReference type="ARBA" id="ARBA00022750"/>
    </source>
</evidence>
<dbReference type="AlphaFoldDB" id="A0AAV5AI59"/>
<evidence type="ECO:0000313" key="7">
    <source>
        <dbReference type="Proteomes" id="UP001050691"/>
    </source>
</evidence>
<dbReference type="Pfam" id="PF00026">
    <property type="entry name" value="Asp"/>
    <property type="match status" value="1"/>
</dbReference>
<evidence type="ECO:0000256" key="1">
    <source>
        <dbReference type="ARBA" id="ARBA00007447"/>
    </source>
</evidence>
<dbReference type="GO" id="GO:0004190">
    <property type="term" value="F:aspartic-type endopeptidase activity"/>
    <property type="evidence" value="ECO:0007669"/>
    <property type="project" value="UniProtKB-KW"/>
</dbReference>
<dbReference type="PROSITE" id="PS00141">
    <property type="entry name" value="ASP_PROTEASE"/>
    <property type="match status" value="2"/>
</dbReference>
<dbReference type="InterPro" id="IPR001969">
    <property type="entry name" value="Aspartic_peptidase_AS"/>
</dbReference>